<protein>
    <recommendedName>
        <fullName evidence="2">Cadherin domain-containing protein</fullName>
    </recommendedName>
</protein>
<dbReference type="SMART" id="SM00112">
    <property type="entry name" value="CA"/>
    <property type="match status" value="17"/>
</dbReference>
<dbReference type="Pfam" id="PF05345">
    <property type="entry name" value="He_PIG"/>
    <property type="match status" value="20"/>
</dbReference>
<dbReference type="PROSITE" id="PS50268">
    <property type="entry name" value="CADHERIN_2"/>
    <property type="match status" value="6"/>
</dbReference>
<dbReference type="SMART" id="SM00736">
    <property type="entry name" value="CADG"/>
    <property type="match status" value="19"/>
</dbReference>
<keyword evidence="1" id="KW-0732">Signal</keyword>
<dbReference type="SUPFAM" id="SSF69318">
    <property type="entry name" value="Integrin alpha N-terminal domain"/>
    <property type="match status" value="1"/>
</dbReference>
<reference evidence="3 4" key="1">
    <citation type="submission" date="2018-01" db="EMBL/GenBank/DDBJ databases">
        <title>Genome sequence of a Cantenovulum-like bacteria.</title>
        <authorList>
            <person name="Tan W.R."/>
            <person name="Lau N.-S."/>
            <person name="Go F."/>
            <person name="Amirul A.-A.A."/>
        </authorList>
    </citation>
    <scope>NUCLEOTIDE SEQUENCE [LARGE SCALE GENOMIC DNA]</scope>
    <source>
        <strain evidence="3 4">CCB-QB4</strain>
    </source>
</reference>
<dbReference type="Pfam" id="PF23197">
    <property type="entry name" value="IG_AIR9"/>
    <property type="match status" value="1"/>
</dbReference>
<dbReference type="InterPro" id="IPR002126">
    <property type="entry name" value="Cadherin-like_dom"/>
</dbReference>
<dbReference type="PROSITE" id="PS51854">
    <property type="entry name" value="CSPG"/>
    <property type="match status" value="4"/>
</dbReference>
<dbReference type="Gene3D" id="2.60.40.2810">
    <property type="match status" value="2"/>
</dbReference>
<dbReference type="Gene3D" id="2.60.40.10">
    <property type="entry name" value="Immunoglobulins"/>
    <property type="match status" value="21"/>
</dbReference>
<dbReference type="Pfam" id="PF14252">
    <property type="entry name" value="DUF4347"/>
    <property type="match status" value="1"/>
</dbReference>
<dbReference type="Gene3D" id="2.60.40.3440">
    <property type="match status" value="3"/>
</dbReference>
<dbReference type="Pfam" id="PF13517">
    <property type="entry name" value="FG-GAP_3"/>
    <property type="match status" value="1"/>
</dbReference>
<feature type="domain" description="Cadherin" evidence="2">
    <location>
        <begin position="3073"/>
        <end position="3167"/>
    </location>
</feature>
<dbReference type="InterPro" id="IPR006644">
    <property type="entry name" value="Cadg"/>
</dbReference>
<dbReference type="InterPro" id="IPR039005">
    <property type="entry name" value="CSPG_rpt"/>
</dbReference>
<dbReference type="NCBIfam" id="NF012211">
    <property type="entry name" value="tand_rpt_95"/>
    <property type="match status" value="7"/>
</dbReference>
<dbReference type="GO" id="GO:0007156">
    <property type="term" value="P:homophilic cell adhesion via plasma membrane adhesion molecules"/>
    <property type="evidence" value="ECO:0007669"/>
    <property type="project" value="InterPro"/>
</dbReference>
<dbReference type="InterPro" id="IPR056284">
    <property type="entry name" value="AIR9-like_A9"/>
</dbReference>
<dbReference type="RefSeq" id="WP_108603221.1">
    <property type="nucleotide sequence ID" value="NZ_CP026604.1"/>
</dbReference>
<dbReference type="InterPro" id="IPR015919">
    <property type="entry name" value="Cadherin-like_sf"/>
</dbReference>
<dbReference type="InterPro" id="IPR028994">
    <property type="entry name" value="Integrin_alpha_N"/>
</dbReference>
<feature type="domain" description="Cadherin" evidence="2">
    <location>
        <begin position="3164"/>
        <end position="3258"/>
    </location>
</feature>
<sequence length="7104" mass="725962">MKKYVFNSVVSAMLPLGLAQGHIHTESYLNGIDNNRLPDNGEDVVETVDLSTSISLMTDNHIADKYPSDISFSPTITHHADNVISNADISSEASLANTATDYQLVDRTLELKQAQIVTELVVIDEAVPDKHLFYKQLKPNVDVIEISSNESGLRQLVAKLQGYQNIKALHLVSHAESGLIKLGSDNITEELLKNELATLSRLDKVMLDGADVLIYGCNLASNSDGIELINLISQRMNVDVAASSNFTGNKDRGGDWDLEITKGDIEAKPLFDSVAMADFDDVLAYNGTLALGNMPTGYGATKSYTIPTTSYTISISTDTSGSKDLYNYAAGYVYVGTADSSNTKSYIQFTNGETFNLTSLYVYLGFGAPSQTINFSSNKNGSVSSTSLSAQGGTTVNFSGSNWEGISTLTIESSTGTLHWTKLDNIVLASLSASNSAPTLSTNTGVTLSEGTSLTIDSAKLDASDDSDSGTGITYTLTTAPTNGALWIDANTDGKIATSNELRTTAVLTSTWTEDDITNNRLKYWHYGTDTTSDSFVVNISDSQSEVLSNQTVSISVTAVSDSTVNLAQGDVVPTKLDKDNNLFEFVNLVDLPANTVLKFTDKGWATSNKFVTNYVSEGFVTWTVPSNISAGQLFRLTLSGLGSVSLTHVSNSNTDLSSQISYTPYNGTAAAMMSIAGEQMFIFQGSEDNPFFIFGINSSNEASALSGDGWTTNSVSDTIITTSTKPGGTGSQNSLAADGEVAFTSSTPSTSSGEKDIRAYTGPTTATDKATWLTRINDVENNWGGDDSSLASSITDSITISSGPTVSTSNLSLSGASGTGGAFKIGDTVTATWDNTGSGDNNSNITAVAVDFSDFGGGSSVAASNSSETWTATYTLVSGSVDSTTANVVVTASDSNGDGSVTSTINATADNVAPTVTDGKISIAGASGTGGAFKTGDTLTVTWDDTSGSGDNNTDTISSVTGDLSAFGGGAAVSFTNSADTWTATLAISAGSIDSTNLNPSITVTDNAGNTTTTSDSTNATLDNIAPTLTDDNISVSDTTLKNGDVVTVTWNNASGGDANSDSISSVVANISALGGSASLALSESGDVWAGDYTVSSGSTEGSNLNVTLTATDNAGNTTTQADSSNIKLDRTAPSISGLTVSSDDTVDNSDTITAVAYSGSTSGVEDGQVVTVVVGGVTVSPTVSSDSFSGTINLSGVSNDNSVAVTADVTDQVGNAATQLSKTIVKNTNAAPTASSVTFTGMLKEGETLTGSYTYNDTDSDAETTSTFKWYRSDDSSGTNKAAISGATSSTYILVSADVGKYISFEVTPVNAVSSGSATESSINSTAVATAVTLAQSDLMITKLNTTTGNKSFDFVNLVEIPSGTVIKFTDKGWQTADAFTTNASGDGVITWTTTSTIAAGHLFRMTFSGSSAVSFIQVSNSNTDISSQVSVSGLSLAATGTMLSGREQIFIYQGADSDPFFIFGIHTQGVSDIVTATGDEQGWSSASVAATSTFASTRPDGTNSQNGLTNGSSAVTFISDPSEVRAYTGTVEGAVKADWITRIANRDNWSSNASAVSESVTASISFDPDTAPTLTGMPTSFNADEDTLTTLTLSNVAVTDSENDTITLVLAADSGTLSATTDTVVVAGSGSSTISFTGSTSEIATYFDTTSRLTFQTASNAESDVTLVATPYGKAAGTATSATITVSGQNDAPTVSSVPTTLTINEDTTANIDLSDATIADVDSGDTVTLLLSASAGTLLTPASDSNIAASLSSNTVTLSGTPANLNTYLDTASNLKYTPVSNVNGAAQATLTLSGNDSSSASLLSTTSITIDITAQNDAPGLAVNNGVTLNEGATVTLSASHLSATDIDDSEVVYTLSSVPSNGTLYLNSSALANSGTFTQANINAGSVSYVHSGSETTSDSFVFVNEDGNEDASTPSSESFSITISAVNDAPVVATNSGATVSEADTVTIAASALSATDNDDAEVTYTVTSIPSNGTLFVSGSSVSANGTFTQSNIGSGVITYVHDGSETTSDSFVFVNEDGNEDSSTPANQTFSLTITPVNDAPAVSVNDGLTLNEGATATISATDLSVTDVDDSEVTYTLSSVPTNGTLFLSSSALANAGTFTQANIAANALTYVHDGSETTADTFVFTNEDGNEDSSTPVAQTFSITVTAQNDAPVIDLAGAGGGAATDRTLTFTEGDDTITLVSSANVTDNDTGEQITGITVALTNDQDGTAEGLNVTGAAQNALTGITGQSDITGQDTITINGATASTSEVATFLRSISYQNSSTSPNTTQRVINVTVNDGDTTATSTISLSVAGLTAATATSAVFNTSNGTGLSPAITFGSENETLTVSNATHFAGSSLLGGGGTDTVVVTATGDVNIGGATTISLDSASLIINSGADTTVTLTNTDGLDDFSQYVGQASHQDVLKYSSISGADFTNITFSNWDAIQNDLATASSGQTVTTTLSASNLSSVASILGDASTDVISIDAADLDLTNNTFSSIDVFKNTSSSETTLTVNSSNLSGITEFDLSDASTATLQSSSALNVSSTTLTGVDVLKTSSTAGISLVVTPAQFNSLSSVIGGSGTDTLVISGAGTLTATPTLSSIEVLRFSDSTSGAQTLTLSAVTANGLSLEATTSDVFSITAATGSQTINAHSNGGSIDVGAGNDTVTLSSGTETVTLGDGSDILVGTSTNLNGATIADLEVGDQIILKGSVISNSNVSFSSANTFLIDTDATDFTSSEVSLALANSAGSTLTASVSNDGTDSTISIALANQAPTITSAPTTLTVTEDIASNIDFTTVTFADGDASDTLTLSLSTSSKGTLSASNTVSGIAVTNSPSANVTLVGTPSNLNTYFDTASHVTYTSSLNDNAGTNLIVTPHDGTEAGTAQTISLAVQAVNDTPTITSTPSTSVNEDAAYNYTISATDVESSTLVYGQASIPSWLTFNSSTQVLSGTPSNSEVGNHTVSLQVSDGTTTIGEQFTITVANTNDAPVIGSSAVTSATEDSVYNYTLSASDDDSNDTLTYSTSGTVPTWLSFNGSSKVLSGTPSNDDVGNHTVSLVVSDGTTTTGQHFTITVANTNDAPEINSTAITSATEDSAYSYTLSASDVDSGDSLTYSAVTKPDWLSINASSGVLSGTPDNDDVGTHSVTLSVTDGTTTDTQSFTITVANTNDAPEINSTAITSATEDSAYSYTLSASDVDSGDSLTYSAVTKPDWLSINASSGVLSGTPDNDDVGTHGVTLSVSDGTTTDTQSFTITVANTNDAPEINSTAITSATEDSAYAYTLSASDVDSGDTLTYAVASKPTWLSFDAGTGVLSGTPENEHVGNHTVSLQVTDGTTTIGEQFTIAVANTNDAPVIGSTANSSATEDSAYSYTLSASDVDTGDSLTYSAVTKPDWLSINASSGVLSGTPDNDDVGTHGVTLSVTDGTTTDTQSFTITVANTNDAPEINSTAITSATEDSAYSYTLSASDVDSGDSLTYSAVTKPDWLSINASSGVLSGTPDNDDVGTHGVTLSVSDGTTTDTQSFSITVANTNDAPVIGSMAITSATEDSAYAYTLSASDVDSGDTLTYAVASKPTWLSFDAGTGVLSGTPENEHVGNHTVSLQVTDGTTTIGEQFTIAVANTNDAPVIGSTAITSATEDSPYAYTLSASDVDVGDTLTYAVASKPTWLSFDAGTGVLSGTPENEHVGNHTVSLQVTDGSTTIGEQFTIAVANTNDAPVIGSTAITSATEDSAYAYTLSASDVDTGDSLTLSAPTKPDWLSFDSANGALTGTPDNDDVGTHAVVLRATDGTTNTEQSFTITVSNTNDAPVIQSTSITSATEDSGYSYTLSATDVDSGDTLTLSAPTTPDWLTFDANSGVLSGTPANANVGTHAVVLRAADGTTNTDQSFTITVSNVNDAPVNATVAHVSISEDTTHTYDSNAVSVNDVDGENLTVQLATSGGTLALSQTTDLTGTTEAGATLSFSGTQANINAALNNLTFYAGDDANGTYTITQTVNDALTSDVDTFEVTVNNVNDAPVNTVPSQVTVSEDTNYTFTGSEVFSVSDADSSDTLTVTLVSSSGQLSLSGTTSLSFTEGDGSADSSMTFSGSQSDINTALTNLVYSPVTNDDSSATITMSVTDGTTEVDSDTVTADISAANDAPVITVATAATNEDVAATLSVSNISVTDIDSASLTVSLTSSNGAMNLADSSSVTLTTGDGTTDTSVVMHGSIASINSALAGMTFIPSGNFNGTGLVTVVAVDESLTQTDTVTINVAAVNDAPVIDSTANPSATEDSAYAYTLSASDVDTDDSLTYSAVTKPDWLSINASSGVLSGTPDNDDVGTHGVTLSVTDGTTTDTQSFTITVANTNDAPIIGSTAITSATEDSAYAYTLSASDVDSGDSLTYSAVTKPDWLSINASSGVLSGTPDNDDVGTHGVTLSVSDGTTTDTQSFSITVANTNDAPVIGSTAITSATEDSAYAYTLSASDVDSGDTLTYAVASKPTWLSFDAGTGVLSGTPENEHVGNHTVSLQVTDGTTTIGEQFTIAVANTNDAPVIGSSAITSATEDSPYAYTLSASDVDVGDTLTYAVASKPTWLNFDAGTGVLSGTPENEHVGNHTVSLQVTDGSTTIGEQFTIAVANTNDAPVIGSTANTSATEDSAYAYTLSASDVDSGDSLTLSAPTKPDWLSFDSASGALTGTPDNDDVGTHAVVLRATDGTTNTEQSFTITVSNTNDAPVIQSTSITSATEDSGYSYTLSATDVDSGDTLTLSAPTKPDWLTFDANSGVLSGTPANANVGTHAVVLRAADGTTNTDQSFTITVSNVNDAPVNATVAHVSISEDTTHTYDSNAVSVNDVDGENLTVQLATSGGTLALSQTTDLTGTTEAGATLSFSGTQANINAALNNLTFYAGDDANGTYTITQTVNDALTSDVDTFEVTVNNVNDAPVNSVPSQVTVSEDTNYTFTGSEAFSVSDADSSDTLTVTLVSSSGQLSLSGTTSLSFTEGDGSADSSMTFSGSQSDINTALTNLVYSPVTNDDSSATITMSVTDGTTEVDSDTVTADISATNDAPVITVATAATNEDTAVSLTSAQLSITDIDSSSLTVSLNASNGLLALASTTDVNISLGNGSTDQTLVFNGAIADVQAALNGAVFTPNANFNGDANIVVQVSDGELTDTETLTVSVAAVNDAPTDIALSSSSIKHSDGANATIGTLSTTDIDAFDTHTYSMCNTVGFSISGDKLVIADPTSFAQGTTEVCVQTTDQLGGNIQETLTISVTDDVAPDPVSAESAIQFSWNTLNINTDTFLVDYQVTVSEAAIGTTYNHTITSSGTAQVSAAAEAGSVSQITGSGTITSTSQTISGIDVSGLADGTLTLAVTLTDAAGNVSATSTATLQKDTVAPTVTLSSNQSQPVGGAFDITLQFSEDVSGLSLADIQVTNGSASNLQGSGSTYTATITPNSNATVNIDVAAGAVQDSLGNDSIAATQLTVVVDGTAPTISSLSPLDNATGVALDTHLIMTFDEDVQALTSGNNTITVTRTDTNEVFASITADSSLVSVNGAQVTIDLGSATLRAGTAYHVEIGDNAFSDRFNNGFAGISGSSTFNFTTANQAPVSADDTASLDEDGSVAIAVLANDSDTDSELNPASVMVKQAPANGSTSINTATGVITYTPSANFNGVDVFTYQVNDVQGDSSTEATVSITVNAVNDVPVAVNDVVATAEDTATTLTLTSNDTDIEDGVPTGDVVIVTQGSHGGTAKVLENGSVEFTPASNFNGTDAFTYQVKDSEGASSNIATVSVAVSSVNDQPIATDDQATTNEDTSVTIDVLANDSDTEDTSFNMSQINIVSQGSLGTATLGENSIVYTPNANANGVDTFTYAVKDSEDLTSGTATVTVSITAVNDAPVAVADTAVLLEDASLEINVLGNDTDVDTGDSFDTQSVKVVTAPESGTTSINATTGLVTYTPNANFNGADSFVYTVADASGAVSNQQTVSITVSAVNDIPVANPDQVNTLEDTEVTISPLTNDTDVDGSLDETSVAITTVATKGTTVINSDGTIIYTPNANENGLDTFGYTVMDNEGGVSEEALITVSIEAVNDAPTINANLSNQNTDEDAVYTYTLDTSVFTEIDSGDTLTYSITGLPTWLSFDANTLILSGTPTNDDVGEVSLTVTATDSELAKVSQVFVLTVNNVNDSPELVGDILDTATNEDAAFNLVLDTSVFNDIDTGDALTYTVSGLPGWMSFNAETLTLSGTPTNDDVAVVNLTVTATDSQGQFISDSFALNVTNTNDAPVVNNDVYSVNEGDLLSLGASQGVLSNDFDVDAGDVLQVSLVSNPKFANSFTLNSDGSFSYTHNSTENFKDSFSYRVTDGMVTSDVVTVTLNIAPVNDAPEFLTTPQLTTVAQGETFSYQVITNDPDDSQTLVISQAPSWLSLSENNVLSGTVPFDQEVGVQNIVLTTADDEFEVKQSFDLSISERDVALLSITGVWSKKVVTAGETVQLTLTAKHVSGPAVAGATLVNVFAGNATFSSTNTLCSFTSNTRAECLADIAVGGSVNYVFDVVTNAAGDIASVAQVNDTAADGSRLARKVFDISVSEVIAEQPNDLFNLSNATAIAAADVNLDTAGVEMVAGTTAGDNVKIIRILETGVVNGEVVDTIDNTGRASKILINDMDQDGFKDVLVVNKTGQASTLYTNLSGSGFEASQGSQTFGLGIGAQVIDYNQDTFKDIVIFSSSQMRFYASNAGTFSDEVLLIQSRLSEIRSVVLGDIDGDGTTDLTVGLPTRLAIVRNFLTTLATSARPAAGQVSAAAELSFEDLITDELPMENVTQLAAADLDGDGKEEIVVTNSFDESNTDDTDNVDGAAINVVSLDSSTNQVKVAASFGAASSHSVQVTDTNNDGSPDLLVGNDNGVYQIYQGTGKVEEFNLANTVIVEATTLVVPVDVNEDGLADVVAYEDTEEEVRLYLSKDDGQIGTRAELAVNLDRVGDSTLYPGSTVEFSTTVSNTGPDVARQSRLIFVGMTVDQIEIDGATCVQVNNDVVCDLNNIASQDSVTLTGRYQVNQTGSRQVSVEVSTIDTETQASNNQASLSVTIDEVPSVTVTAKSGSGSIGFGAFGLFGLVAWRRARSKVQSWFKK</sequence>
<feature type="domain" description="Cadherin" evidence="2">
    <location>
        <begin position="4365"/>
        <end position="4439"/>
    </location>
</feature>
<dbReference type="EMBL" id="CP026604">
    <property type="protein sequence ID" value="AWB67172.1"/>
    <property type="molecule type" value="Genomic_DNA"/>
</dbReference>
<dbReference type="Pfam" id="PF17963">
    <property type="entry name" value="Big_9"/>
    <property type="match status" value="6"/>
</dbReference>
<dbReference type="Pfam" id="PF16184">
    <property type="entry name" value="Cadherin_3"/>
    <property type="match status" value="4"/>
</dbReference>
<dbReference type="InterPro" id="IPR040853">
    <property type="entry name" value="RapA2_cadherin-like"/>
</dbReference>
<dbReference type="Pfam" id="PF17803">
    <property type="entry name" value="Cadherin_4"/>
    <property type="match status" value="2"/>
</dbReference>
<evidence type="ECO:0000256" key="1">
    <source>
        <dbReference type="ARBA" id="ARBA00022729"/>
    </source>
</evidence>
<dbReference type="Proteomes" id="UP000244441">
    <property type="component" value="Chromosome"/>
</dbReference>
<name>A0A2S0VSL4_9ALTE</name>
<feature type="domain" description="Cadherin" evidence="2">
    <location>
        <begin position="4274"/>
        <end position="4348"/>
    </location>
</feature>
<dbReference type="InterPro" id="IPR013783">
    <property type="entry name" value="Ig-like_fold"/>
</dbReference>
<dbReference type="KEGG" id="cate:C2869_12320"/>
<dbReference type="OrthoDB" id="5242130at2"/>
<evidence type="ECO:0000313" key="4">
    <source>
        <dbReference type="Proteomes" id="UP000244441"/>
    </source>
</evidence>
<dbReference type="SUPFAM" id="SSF49313">
    <property type="entry name" value="Cadherin-like"/>
    <property type="match status" value="20"/>
</dbReference>
<evidence type="ECO:0000259" key="2">
    <source>
        <dbReference type="PROSITE" id="PS50268"/>
    </source>
</evidence>
<dbReference type="InterPro" id="IPR013517">
    <property type="entry name" value="FG-GAP"/>
</dbReference>
<dbReference type="PANTHER" id="PTHR34720">
    <property type="entry name" value="MICROCYSTIN DEPENDENT PROTEIN"/>
    <property type="match status" value="1"/>
</dbReference>
<dbReference type="GO" id="GO:0016020">
    <property type="term" value="C:membrane"/>
    <property type="evidence" value="ECO:0007669"/>
    <property type="project" value="InterPro"/>
</dbReference>
<feature type="domain" description="Cadherin" evidence="2">
    <location>
        <begin position="3349"/>
        <end position="3440"/>
    </location>
</feature>
<organism evidence="3 4">
    <name type="scientific">Saccharobesus litoralis</name>
    <dbReference type="NCBI Taxonomy" id="2172099"/>
    <lineage>
        <taxon>Bacteria</taxon>
        <taxon>Pseudomonadati</taxon>
        <taxon>Pseudomonadota</taxon>
        <taxon>Gammaproteobacteria</taxon>
        <taxon>Alteromonadales</taxon>
        <taxon>Alteromonadaceae</taxon>
        <taxon>Saccharobesus</taxon>
    </lineage>
</organism>
<keyword evidence="4" id="KW-1185">Reference proteome</keyword>
<dbReference type="InterPro" id="IPR025592">
    <property type="entry name" value="DUF4347"/>
</dbReference>
<evidence type="ECO:0000313" key="3">
    <source>
        <dbReference type="EMBL" id="AWB67172.1"/>
    </source>
</evidence>
<dbReference type="GO" id="GO:0005509">
    <property type="term" value="F:calcium ion binding"/>
    <property type="evidence" value="ECO:0007669"/>
    <property type="project" value="InterPro"/>
</dbReference>
<dbReference type="Gene3D" id="2.60.40.2700">
    <property type="match status" value="1"/>
</dbReference>
<dbReference type="PANTHER" id="PTHR34720:SF9">
    <property type="entry name" value="BLR4714 PROTEIN"/>
    <property type="match status" value="1"/>
</dbReference>
<proteinExistence type="predicted"/>
<feature type="domain" description="Cadherin" evidence="2">
    <location>
        <begin position="3437"/>
        <end position="3531"/>
    </location>
</feature>
<dbReference type="NCBIfam" id="TIGR01965">
    <property type="entry name" value="VCBS_repeat"/>
    <property type="match status" value="2"/>
</dbReference>
<gene>
    <name evidence="3" type="ORF">C2869_12320</name>
</gene>
<accession>A0A2S0VSL4</accession>
<dbReference type="InterPro" id="IPR010221">
    <property type="entry name" value="VCBS_dom"/>
</dbReference>